<dbReference type="Pfam" id="PF02880">
    <property type="entry name" value="PGM_PMM_III"/>
    <property type="match status" value="1"/>
</dbReference>
<comment type="caution">
    <text evidence="16">The sequence shown here is derived from an EMBL/GenBank/DDBJ whole genome shotgun (WGS) entry which is preliminary data.</text>
</comment>
<name>A0A9P8TDB2_9ASCO</name>
<dbReference type="SUPFAM" id="SSF53738">
    <property type="entry name" value="Phosphoglucomutase, first 3 domains"/>
    <property type="match status" value="3"/>
</dbReference>
<keyword evidence="6" id="KW-0597">Phosphoprotein</keyword>
<evidence type="ECO:0000256" key="3">
    <source>
        <dbReference type="ARBA" id="ARBA00010231"/>
    </source>
</evidence>
<dbReference type="InterPro" id="IPR005844">
    <property type="entry name" value="A-D-PHexomutase_a/b/a-I"/>
</dbReference>
<dbReference type="GO" id="GO:0008973">
    <property type="term" value="F:phosphopentomutase activity"/>
    <property type="evidence" value="ECO:0007669"/>
    <property type="project" value="TreeGrafter"/>
</dbReference>
<dbReference type="Gene3D" id="3.30.310.50">
    <property type="entry name" value="Alpha-D-phosphohexomutase, C-terminal domain"/>
    <property type="match status" value="1"/>
</dbReference>
<evidence type="ECO:0000259" key="14">
    <source>
        <dbReference type="Pfam" id="PF02879"/>
    </source>
</evidence>
<dbReference type="PROSITE" id="PS00710">
    <property type="entry name" value="PGM_PMM"/>
    <property type="match status" value="1"/>
</dbReference>
<dbReference type="EMBL" id="JAEUBF010000846">
    <property type="protein sequence ID" value="KAH3674539.1"/>
    <property type="molecule type" value="Genomic_DNA"/>
</dbReference>
<comment type="similarity">
    <text evidence="3 11">Belongs to the phosphohexose mutase family.</text>
</comment>
<reference evidence="16" key="2">
    <citation type="submission" date="2021-01" db="EMBL/GenBank/DDBJ databases">
        <authorList>
            <person name="Schikora-Tamarit M.A."/>
        </authorList>
    </citation>
    <scope>NUCLEOTIDE SEQUENCE</scope>
    <source>
        <strain evidence="16">CBS6341</strain>
    </source>
</reference>
<evidence type="ECO:0008006" key="18">
    <source>
        <dbReference type="Google" id="ProtNLM"/>
    </source>
</evidence>
<evidence type="ECO:0000256" key="9">
    <source>
        <dbReference type="ARBA" id="ARBA00023235"/>
    </source>
</evidence>
<dbReference type="OrthoDB" id="8300170at2759"/>
<evidence type="ECO:0000256" key="6">
    <source>
        <dbReference type="ARBA" id="ARBA00022553"/>
    </source>
</evidence>
<evidence type="ECO:0000259" key="15">
    <source>
        <dbReference type="Pfam" id="PF02880"/>
    </source>
</evidence>
<comment type="cofactor">
    <cofactor evidence="1">
        <name>Mg(2+)</name>
        <dbReference type="ChEBI" id="CHEBI:18420"/>
    </cofactor>
</comment>
<feature type="domain" description="Alpha-D-phosphohexomutase alpha/beta/alpha" evidence="15">
    <location>
        <begin position="310"/>
        <end position="415"/>
    </location>
</feature>
<dbReference type="AlphaFoldDB" id="A0A9P8TDB2"/>
<evidence type="ECO:0000313" key="17">
    <source>
        <dbReference type="Proteomes" id="UP000769528"/>
    </source>
</evidence>
<evidence type="ECO:0000256" key="2">
    <source>
        <dbReference type="ARBA" id="ARBA00004496"/>
    </source>
</evidence>
<evidence type="ECO:0000256" key="5">
    <source>
        <dbReference type="ARBA" id="ARBA00022526"/>
    </source>
</evidence>
<keyword evidence="9" id="KW-0413">Isomerase</keyword>
<keyword evidence="10" id="KW-0119">Carbohydrate metabolism</keyword>
<dbReference type="InterPro" id="IPR005843">
    <property type="entry name" value="A-D-PHexomutase_C"/>
</dbReference>
<evidence type="ECO:0000313" key="16">
    <source>
        <dbReference type="EMBL" id="KAH3674539.1"/>
    </source>
</evidence>
<dbReference type="PANTHER" id="PTHR45745:SF1">
    <property type="entry name" value="PHOSPHOGLUCOMUTASE 2B-RELATED"/>
    <property type="match status" value="1"/>
</dbReference>
<dbReference type="CDD" id="cd05799">
    <property type="entry name" value="PGM2"/>
    <property type="match status" value="1"/>
</dbReference>
<evidence type="ECO:0000256" key="8">
    <source>
        <dbReference type="ARBA" id="ARBA00022842"/>
    </source>
</evidence>
<evidence type="ECO:0000256" key="11">
    <source>
        <dbReference type="RuleBase" id="RU004326"/>
    </source>
</evidence>
<sequence>MAKVRSNLQYNGDFRTLEERLGRRLTFGTAGLRAKMEAGFNRLNRVTIMQASQGLASYLLKNHFQNKQPSIVIGHEHRFNSQIFAEITATIFLLKGFKVYYLSSLTNGNLIPTPLVPFAVDYFQTNGGVMITASHNPAQDNGYKVYWNNGCQIIPPHDLGIAQEIELNLNPIPDCFNFEGVSQSKNNDLLYVKEEILTAYILHLNSKIIKNKLTDLEFIYTPIHGVGLEILSKAVKLLGVKDLKTVASQADPDPYFHTVSFPNPEENGALNLAFNEADLLGIELIIANDPDADRFSAAVKHNGQWRQLTGNEIGYLFADYIYSNYDTTYEKLYFVNSTVSSQMIESMARILEFNYTDTLTGFKWIGNKAIELEQQGFNVAFGYEEAIGFMFEGIHDKDGISAALVFLQMAQGWKDQGTNAIEKLHAGFEKFGYFKEYNSYYIVPDLSLTKQIFDNIRFSSNPFPESIGNYKVTFWRDLTIGYQSNTIDNIPDLPIDPSSQMITVKLSTGNDLEGIRFTIRGSGTEPKLKVYIEAKSETEERSSWLAQSTWDTLKEKWFQPQNTGLIEQGK</sequence>
<keyword evidence="7 11" id="KW-0479">Metal-binding</keyword>
<reference evidence="16" key="1">
    <citation type="journal article" date="2021" name="Open Biol.">
        <title>Shared evolutionary footprints suggest mitochondrial oxidative damage underlies multiple complex I losses in fungi.</title>
        <authorList>
            <person name="Schikora-Tamarit M.A."/>
            <person name="Marcet-Houben M."/>
            <person name="Nosek J."/>
            <person name="Gabaldon T."/>
        </authorList>
    </citation>
    <scope>NUCLEOTIDE SEQUENCE</scope>
    <source>
        <strain evidence="16">CBS6341</strain>
    </source>
</reference>
<evidence type="ECO:0000259" key="13">
    <source>
        <dbReference type="Pfam" id="PF02878"/>
    </source>
</evidence>
<evidence type="ECO:0000256" key="4">
    <source>
        <dbReference type="ARBA" id="ARBA00022490"/>
    </source>
</evidence>
<comment type="subcellular location">
    <subcellularLocation>
        <location evidence="2">Cytoplasm</location>
    </subcellularLocation>
</comment>
<dbReference type="FunFam" id="3.40.120.10:FF:000035">
    <property type="entry name" value="Pgm3p"/>
    <property type="match status" value="1"/>
</dbReference>
<evidence type="ECO:0000259" key="12">
    <source>
        <dbReference type="Pfam" id="PF00408"/>
    </source>
</evidence>
<dbReference type="Proteomes" id="UP000769528">
    <property type="component" value="Unassembled WGS sequence"/>
</dbReference>
<feature type="domain" description="Alpha-D-phosphohexomutase alpha/beta/alpha" evidence="13">
    <location>
        <begin position="25"/>
        <end position="166"/>
    </location>
</feature>
<dbReference type="Pfam" id="PF02879">
    <property type="entry name" value="PGM_PMM_II"/>
    <property type="match status" value="1"/>
</dbReference>
<keyword evidence="4" id="KW-0963">Cytoplasm</keyword>
<dbReference type="GO" id="GO:0005737">
    <property type="term" value="C:cytoplasm"/>
    <property type="evidence" value="ECO:0007669"/>
    <property type="project" value="UniProtKB-SubCell"/>
</dbReference>
<dbReference type="GO" id="GO:0000287">
    <property type="term" value="F:magnesium ion binding"/>
    <property type="evidence" value="ECO:0007669"/>
    <property type="project" value="InterPro"/>
</dbReference>
<dbReference type="Pfam" id="PF02878">
    <property type="entry name" value="PGM_PMM_I"/>
    <property type="match status" value="1"/>
</dbReference>
<dbReference type="Pfam" id="PF00408">
    <property type="entry name" value="PGM_PMM_IV"/>
    <property type="match status" value="1"/>
</dbReference>
<evidence type="ECO:0000256" key="10">
    <source>
        <dbReference type="ARBA" id="ARBA00023277"/>
    </source>
</evidence>
<organism evidence="16 17">
    <name type="scientific">Wickerhamomyces mucosus</name>
    <dbReference type="NCBI Taxonomy" id="1378264"/>
    <lineage>
        <taxon>Eukaryota</taxon>
        <taxon>Fungi</taxon>
        <taxon>Dikarya</taxon>
        <taxon>Ascomycota</taxon>
        <taxon>Saccharomycotina</taxon>
        <taxon>Saccharomycetes</taxon>
        <taxon>Phaffomycetales</taxon>
        <taxon>Wickerhamomycetaceae</taxon>
        <taxon>Wickerhamomyces</taxon>
    </lineage>
</organism>
<keyword evidence="8 11" id="KW-0460">Magnesium</keyword>
<dbReference type="InterPro" id="IPR036900">
    <property type="entry name" value="A-D-PHexomutase_C_sf"/>
</dbReference>
<keyword evidence="5" id="KW-0313">Glucose metabolism</keyword>
<dbReference type="InterPro" id="IPR016066">
    <property type="entry name" value="A-D-PHexomutase_CS"/>
</dbReference>
<dbReference type="SUPFAM" id="SSF55957">
    <property type="entry name" value="Phosphoglucomutase, C-terminal domain"/>
    <property type="match status" value="1"/>
</dbReference>
<dbReference type="PANTHER" id="PTHR45745">
    <property type="entry name" value="PHOSPHOMANNOMUTASE 45A"/>
    <property type="match status" value="1"/>
</dbReference>
<dbReference type="InterPro" id="IPR005846">
    <property type="entry name" value="A-D-PHexomutase_a/b/a-III"/>
</dbReference>
<evidence type="ECO:0000256" key="7">
    <source>
        <dbReference type="ARBA" id="ARBA00022723"/>
    </source>
</evidence>
<dbReference type="InterPro" id="IPR005845">
    <property type="entry name" value="A-D-PHexomutase_a/b/a-II"/>
</dbReference>
<proteinExistence type="inferred from homology"/>
<dbReference type="GO" id="GO:0006166">
    <property type="term" value="P:purine ribonucleoside salvage"/>
    <property type="evidence" value="ECO:0007669"/>
    <property type="project" value="TreeGrafter"/>
</dbReference>
<dbReference type="InterPro" id="IPR016055">
    <property type="entry name" value="A-D-PHexomutase_a/b/a-I/II/III"/>
</dbReference>
<accession>A0A9P8TDB2</accession>
<feature type="domain" description="Alpha-D-phosphohexomutase alpha/beta/alpha" evidence="14">
    <location>
        <begin position="199"/>
        <end position="303"/>
    </location>
</feature>
<keyword evidence="17" id="KW-1185">Reference proteome</keyword>
<evidence type="ECO:0000256" key="1">
    <source>
        <dbReference type="ARBA" id="ARBA00001946"/>
    </source>
</evidence>
<gene>
    <name evidence="16" type="ORF">WICMUC_003216</name>
</gene>
<dbReference type="GO" id="GO:0006006">
    <property type="term" value="P:glucose metabolic process"/>
    <property type="evidence" value="ECO:0007669"/>
    <property type="project" value="UniProtKB-KW"/>
</dbReference>
<feature type="domain" description="Alpha-D-phosphohexomutase C-terminal" evidence="12">
    <location>
        <begin position="511"/>
        <end position="539"/>
    </location>
</feature>
<dbReference type="Gene3D" id="3.40.120.10">
    <property type="entry name" value="Alpha-D-Glucose-1,6-Bisphosphate, subunit A, domain 3"/>
    <property type="match status" value="3"/>
</dbReference>
<protein>
    <recommendedName>
        <fullName evidence="18">Phosphoglucomutase</fullName>
    </recommendedName>
</protein>
<dbReference type="GO" id="GO:0005634">
    <property type="term" value="C:nucleus"/>
    <property type="evidence" value="ECO:0007669"/>
    <property type="project" value="TreeGrafter"/>
</dbReference>